<protein>
    <submittedName>
        <fullName evidence="2">Uncharacterized protein</fullName>
    </submittedName>
</protein>
<reference evidence="2" key="1">
    <citation type="submission" date="2020-05" db="EMBL/GenBank/DDBJ databases">
        <authorList>
            <person name="Chiriac C."/>
            <person name="Salcher M."/>
            <person name="Ghai R."/>
            <person name="Kavagutti S V."/>
        </authorList>
    </citation>
    <scope>NUCLEOTIDE SEQUENCE</scope>
</reference>
<dbReference type="EMBL" id="LR797279">
    <property type="protein sequence ID" value="CAB4198954.1"/>
    <property type="molecule type" value="Genomic_DNA"/>
</dbReference>
<sequence>MTISSPTRFITYSGDSLVTLFTFPFKVFATSELVVNLQDDLTGVQTLQVLGTDYTAVLSAAPNSNPGGSITFILTAPATGNTVIITSNIALEQPTNLSNQGGFYPDVINNSLDRATIQIQQVANLSTRALVIPITDTGINTELPNATERALKYLIFDGNGNPDLATFSGGSISNSTLNLLSNVPSTSTSTGTLVVGPAGANVAGVGIGGRTFIGGVNAATATNTSGALNVAGGGYFASTCFINGMVVGNALNSSSAFPVNTTAIGVDANLTCSVNTARATVVGDSAGKTTTSLGGEDMTAIGYRALQANTRTQCTAVGASAGYAGVANQSIGLTAVGYSAGTQASGTTNSGITAVGAEAASGLTGTTTGLTAIGWNAAKTSAGTQLSTAVGYEALLSATTSSNTAVGYRALKSMTGASGSTAVGTNAGNANTGQDLTALGVSAGSGNAALGLIALGSGAATAVGSGATDSIFIGQSAGNSSSGTANIGIGTLALSSNSLGATRNIAIGKSTGSGPGASAANNVLIGHQVGGIGSTAYNGANNVAIGDLAFGDSGAGTGVNSAATFNVAVGKSALFALTTGPNNTCIGGSAGSGVKTGARNIYIGKDTGNTAGGSAFNDVIQIGFGEAGAQPTASGQTIIGQTATVSTRIYGAICNGKEDTALAANTTIAPTTNVVRITSLTAAIQTITPPWGDFPGTITLIPKVAFTTVTGGNIGLATNANVLNKALIMTYSSFDNTWYPSY</sequence>
<evidence type="ECO:0000313" key="1">
    <source>
        <dbReference type="EMBL" id="CAB4150491.1"/>
    </source>
</evidence>
<proteinExistence type="predicted"/>
<dbReference type="EMBL" id="LR796545">
    <property type="protein sequence ID" value="CAB4150491.1"/>
    <property type="molecule type" value="Genomic_DNA"/>
</dbReference>
<name>A0A6J5S205_9CAUD</name>
<gene>
    <name evidence="2" type="ORF">UFOVP1332_8</name>
    <name evidence="1" type="ORF">UFOVP565_35</name>
</gene>
<evidence type="ECO:0000313" key="2">
    <source>
        <dbReference type="EMBL" id="CAB4198954.1"/>
    </source>
</evidence>
<organism evidence="2">
    <name type="scientific">uncultured Caudovirales phage</name>
    <dbReference type="NCBI Taxonomy" id="2100421"/>
    <lineage>
        <taxon>Viruses</taxon>
        <taxon>Duplodnaviria</taxon>
        <taxon>Heunggongvirae</taxon>
        <taxon>Uroviricota</taxon>
        <taxon>Caudoviricetes</taxon>
        <taxon>Peduoviridae</taxon>
        <taxon>Maltschvirus</taxon>
        <taxon>Maltschvirus maltsch</taxon>
    </lineage>
</organism>
<accession>A0A6J5S205</accession>